<dbReference type="PANTHER" id="PTHR23504">
    <property type="entry name" value="MAJOR FACILITATOR SUPERFAMILY DOMAIN-CONTAINING PROTEIN 10"/>
    <property type="match status" value="1"/>
</dbReference>
<dbReference type="InterPro" id="IPR020846">
    <property type="entry name" value="MFS_dom"/>
</dbReference>
<feature type="transmembrane region" description="Helical" evidence="7">
    <location>
        <begin position="273"/>
        <end position="295"/>
    </location>
</feature>
<keyword evidence="10" id="KW-1185">Reference proteome</keyword>
<dbReference type="InterPro" id="IPR011701">
    <property type="entry name" value="MFS"/>
</dbReference>
<feature type="transmembrane region" description="Helical" evidence="7">
    <location>
        <begin position="659"/>
        <end position="678"/>
    </location>
</feature>
<organism evidence="9 10">
    <name type="scientific">Discina gigas</name>
    <dbReference type="NCBI Taxonomy" id="1032678"/>
    <lineage>
        <taxon>Eukaryota</taxon>
        <taxon>Fungi</taxon>
        <taxon>Dikarya</taxon>
        <taxon>Ascomycota</taxon>
        <taxon>Pezizomycotina</taxon>
        <taxon>Pezizomycetes</taxon>
        <taxon>Pezizales</taxon>
        <taxon>Discinaceae</taxon>
        <taxon>Discina</taxon>
    </lineage>
</organism>
<keyword evidence="3 7" id="KW-0812">Transmembrane</keyword>
<feature type="transmembrane region" description="Helical" evidence="7">
    <location>
        <begin position="475"/>
        <end position="499"/>
    </location>
</feature>
<dbReference type="Gene3D" id="1.20.1250.20">
    <property type="entry name" value="MFS general substrate transporter like domains"/>
    <property type="match status" value="1"/>
</dbReference>
<keyword evidence="5 7" id="KW-0472">Membrane</keyword>
<feature type="transmembrane region" description="Helical" evidence="7">
    <location>
        <begin position="560"/>
        <end position="580"/>
    </location>
</feature>
<feature type="compositionally biased region" description="Acidic residues" evidence="6">
    <location>
        <begin position="141"/>
        <end position="162"/>
    </location>
</feature>
<gene>
    <name evidence="9" type="ORF">Q9L58_009002</name>
</gene>
<feature type="region of interest" description="Disordered" evidence="6">
    <location>
        <begin position="40"/>
        <end position="83"/>
    </location>
</feature>
<evidence type="ECO:0000256" key="3">
    <source>
        <dbReference type="ARBA" id="ARBA00022692"/>
    </source>
</evidence>
<feature type="transmembrane region" description="Helical" evidence="7">
    <location>
        <begin position="218"/>
        <end position="238"/>
    </location>
</feature>
<feature type="transmembrane region" description="Helical" evidence="7">
    <location>
        <begin position="529"/>
        <end position="548"/>
    </location>
</feature>
<evidence type="ECO:0000256" key="6">
    <source>
        <dbReference type="SAM" id="MobiDB-lite"/>
    </source>
</evidence>
<dbReference type="PROSITE" id="PS50850">
    <property type="entry name" value="MFS"/>
    <property type="match status" value="1"/>
</dbReference>
<feature type="transmembrane region" description="Helical" evidence="7">
    <location>
        <begin position="350"/>
        <end position="374"/>
    </location>
</feature>
<feature type="transmembrane region" description="Helical" evidence="7">
    <location>
        <begin position="250"/>
        <end position="267"/>
    </location>
</feature>
<evidence type="ECO:0000259" key="8">
    <source>
        <dbReference type="PROSITE" id="PS50850"/>
    </source>
</evidence>
<dbReference type="Pfam" id="PF07690">
    <property type="entry name" value="MFS_1"/>
    <property type="match status" value="1"/>
</dbReference>
<dbReference type="PRINTS" id="PR01035">
    <property type="entry name" value="TCRTETA"/>
</dbReference>
<dbReference type="EMBL" id="JBBBZM010000185">
    <property type="protein sequence ID" value="KAL0632134.1"/>
    <property type="molecule type" value="Genomic_DNA"/>
</dbReference>
<comment type="subcellular location">
    <subcellularLocation>
        <location evidence="1">Membrane</location>
        <topology evidence="1">Multi-pass membrane protein</topology>
    </subcellularLocation>
</comment>
<reference evidence="9 10" key="1">
    <citation type="submission" date="2024-02" db="EMBL/GenBank/DDBJ databases">
        <title>Discinaceae phylogenomics.</title>
        <authorList>
            <person name="Dirks A.C."/>
            <person name="James T.Y."/>
        </authorList>
    </citation>
    <scope>NUCLEOTIDE SEQUENCE [LARGE SCALE GENOMIC DNA]</scope>
    <source>
        <strain evidence="9 10">ACD0624</strain>
    </source>
</reference>
<evidence type="ECO:0000256" key="1">
    <source>
        <dbReference type="ARBA" id="ARBA00004141"/>
    </source>
</evidence>
<evidence type="ECO:0000256" key="7">
    <source>
        <dbReference type="SAM" id="Phobius"/>
    </source>
</evidence>
<protein>
    <recommendedName>
        <fullName evidence="8">Major facilitator superfamily (MFS) profile domain-containing protein</fullName>
    </recommendedName>
</protein>
<evidence type="ECO:0000313" key="9">
    <source>
        <dbReference type="EMBL" id="KAL0632134.1"/>
    </source>
</evidence>
<dbReference type="InterPro" id="IPR001958">
    <property type="entry name" value="Tet-R_TetA/multi-R_MdtG-like"/>
</dbReference>
<accession>A0ABR3G866</accession>
<dbReference type="Proteomes" id="UP001447188">
    <property type="component" value="Unassembled WGS sequence"/>
</dbReference>
<feature type="region of interest" description="Disordered" evidence="6">
    <location>
        <begin position="105"/>
        <end position="164"/>
    </location>
</feature>
<feature type="compositionally biased region" description="Low complexity" evidence="6">
    <location>
        <begin position="41"/>
        <end position="55"/>
    </location>
</feature>
<evidence type="ECO:0000256" key="5">
    <source>
        <dbReference type="ARBA" id="ARBA00023136"/>
    </source>
</evidence>
<feature type="domain" description="Major facilitator superfamily (MFS) profile" evidence="8">
    <location>
        <begin position="174"/>
        <end position="682"/>
    </location>
</feature>
<feature type="compositionally biased region" description="Low complexity" evidence="6">
    <location>
        <begin position="110"/>
        <end position="122"/>
    </location>
</feature>
<evidence type="ECO:0000256" key="2">
    <source>
        <dbReference type="ARBA" id="ARBA00022448"/>
    </source>
</evidence>
<evidence type="ECO:0000313" key="10">
    <source>
        <dbReference type="Proteomes" id="UP001447188"/>
    </source>
</evidence>
<dbReference type="PANTHER" id="PTHR23504:SF6">
    <property type="entry name" value="MULTIDRUG TRANSPORTER, PUTATIVE (AFU_ORTHOLOGUE AFUA_4G08740)-RELATED"/>
    <property type="match status" value="1"/>
</dbReference>
<evidence type="ECO:0000256" key="4">
    <source>
        <dbReference type="ARBA" id="ARBA00022989"/>
    </source>
</evidence>
<feature type="transmembrane region" description="Helical" evidence="7">
    <location>
        <begin position="307"/>
        <end position="330"/>
    </location>
</feature>
<keyword evidence="2" id="KW-0813">Transport</keyword>
<proteinExistence type="predicted"/>
<feature type="compositionally biased region" description="Pro residues" evidence="6">
    <location>
        <begin position="56"/>
        <end position="68"/>
    </location>
</feature>
<feature type="transmembrane region" description="Helical" evidence="7">
    <location>
        <begin position="586"/>
        <end position="612"/>
    </location>
</feature>
<dbReference type="InterPro" id="IPR036259">
    <property type="entry name" value="MFS_trans_sf"/>
</dbReference>
<name>A0ABR3G866_9PEZI</name>
<dbReference type="SUPFAM" id="SSF103473">
    <property type="entry name" value="MFS general substrate transporter"/>
    <property type="match status" value="1"/>
</dbReference>
<comment type="caution">
    <text evidence="9">The sequence shown here is derived from an EMBL/GenBank/DDBJ whole genome shotgun (WGS) entry which is preliminary data.</text>
</comment>
<sequence>MYWATDSQLPPPASEERIPIIARRHSSGQVEVLGWCSRARPALTSTTPKSSSSSSRPPPPPAPQPPLSPATSDAGNRDESADSWRRNLSLPWTNHRLMPGYPGPASPCWSTTSSSSSSSASSVNSDFGTFGPSSHNHPDSDDSDDSDNGDEDPLLPPSEDETPVSWLSLPHRSQLIVLALCRLSEPLTQTSVSAYLYYFLSSFHPPGSPGPSDGTISLQAGILASSFALAQCLTGVFWGRLSDRIGRKPCILFGLAGTTISVIGFGFSESLGAALAFRILGGCLNGNVGVLRTMVSEVIVEKKHQSRAFLIMPMCFNIGIIIGPILGGLLADPVVGWPSVFGGIGWMERWKYALPNLVSAALLAGSWVAGFLFLKETLDSKKHKHDTGVELRRSITRRIKQLYSSLHGSLKGKQPARAPSDLKDDYEPTGAHSITSTLIADDEETALRISFSKPIKTALPVNKPAPLREVLTPNIITMLISFAILPLHNTTFMHLWSIFLSTPRALPSPHSPLAFTGGLGLHPHHVGLAMSYLGVLGILLQLFCYPPLQAHLGLLRSFRFSLFLFPLAYILTPMLTRLPASSPTMWIGIGLVLLLQVSARTFALPGSVILLTNSVEKRAVLATVHGCASSLASASRAVGPAGAGALFAVGLENGVAGSVFWGMAAVAAVGAWSAWFVVEGKGIVCDGEGREAGEEERLLSGRRAV</sequence>
<keyword evidence="4 7" id="KW-1133">Transmembrane helix</keyword>